<dbReference type="CDD" id="cd00130">
    <property type="entry name" value="PAS"/>
    <property type="match status" value="1"/>
</dbReference>
<dbReference type="InterPro" id="IPR000014">
    <property type="entry name" value="PAS"/>
</dbReference>
<proteinExistence type="predicted"/>
<sequence length="457" mass="50956">MYSLDIVIHTGVTPHRIDHESGSMERIAPNGQFKDVGVDQLFFSTTDAQGRIQETNNTFVELSRYTEEELRNAAHNIIRHPFMPSGVFRIMWDKLQRGETFAGYVRNLAQSGETYDVFATVTPIPGTHGFLSVRQRPCHDDHRALAMTIYAEVGDYEAQLRKDGMPAREAAEAGARLIGNKLRESGFDNFDAYAHAMLPWEVFCRENMSMGLPQREFGGELGTELAQAHDVHDHLDEWIGRLDELLTIAQQLGEAREELVDSLGQTSSLGDTVDTRSASETLHIVQFQLNVWKGMQKIVDSYVVELAELITTLANDTLRERFQISVSRLHTAMLATFLAELIDDTSAAANTEHKVALLKATMRDSLEAIDRGSFHRAQLVRSTMSCIRTVTSLMESPRSLLTEAIHEAQSLNNDELSAAIATELERSERAANNMHRLVATLESTATAPDIAAMLAEL</sequence>
<dbReference type="InterPro" id="IPR035965">
    <property type="entry name" value="PAS-like_dom_sf"/>
</dbReference>
<dbReference type="Gene3D" id="3.30.450.20">
    <property type="entry name" value="PAS domain"/>
    <property type="match status" value="1"/>
</dbReference>
<dbReference type="AlphaFoldDB" id="A0A6I8MEK7"/>
<dbReference type="Proteomes" id="UP000423525">
    <property type="component" value="Chromosome"/>
</dbReference>
<evidence type="ECO:0000259" key="1">
    <source>
        <dbReference type="Pfam" id="PF08447"/>
    </source>
</evidence>
<gene>
    <name evidence="2" type="ORF">FRC0190_02155</name>
</gene>
<name>A0A6I8MEK7_9CORY</name>
<organism evidence="2 3">
    <name type="scientific">Corynebacterium rouxii</name>
    <dbReference type="NCBI Taxonomy" id="2719119"/>
    <lineage>
        <taxon>Bacteria</taxon>
        <taxon>Bacillati</taxon>
        <taxon>Actinomycetota</taxon>
        <taxon>Actinomycetes</taxon>
        <taxon>Mycobacteriales</taxon>
        <taxon>Corynebacteriaceae</taxon>
        <taxon>Corynebacterium</taxon>
    </lineage>
</organism>
<evidence type="ECO:0000313" key="3">
    <source>
        <dbReference type="Proteomes" id="UP000423525"/>
    </source>
</evidence>
<dbReference type="EMBL" id="LR738855">
    <property type="protein sequence ID" value="VZH86231.1"/>
    <property type="molecule type" value="Genomic_DNA"/>
</dbReference>
<accession>A0A6I8MEK7</accession>
<dbReference type="InterPro" id="IPR013655">
    <property type="entry name" value="PAS_fold_3"/>
</dbReference>
<protein>
    <submittedName>
        <fullName evidence="2">PAS domain-containing protein</fullName>
    </submittedName>
</protein>
<dbReference type="Pfam" id="PF08447">
    <property type="entry name" value="PAS_3"/>
    <property type="match status" value="1"/>
</dbReference>
<dbReference type="SUPFAM" id="SSF55785">
    <property type="entry name" value="PYP-like sensor domain (PAS domain)"/>
    <property type="match status" value="1"/>
</dbReference>
<evidence type="ECO:0000313" key="2">
    <source>
        <dbReference type="EMBL" id="VZH86231.1"/>
    </source>
</evidence>
<reference evidence="2 3" key="1">
    <citation type="submission" date="2019-11" db="EMBL/GenBank/DDBJ databases">
        <authorList>
            <person name="Brisse S."/>
        </authorList>
    </citation>
    <scope>NUCLEOTIDE SEQUENCE [LARGE SCALE GENOMIC DNA]</scope>
    <source>
        <strain evidence="2">FRC0190</strain>
    </source>
</reference>
<dbReference type="KEGG" id="crf:FRC0190_02155"/>
<feature type="domain" description="PAS fold-3" evidence="1">
    <location>
        <begin position="56"/>
        <end position="129"/>
    </location>
</feature>